<dbReference type="OrthoDB" id="5806726at2759"/>
<dbReference type="EMBL" id="GL435626">
    <property type="protein sequence ID" value="EFN72972.1"/>
    <property type="molecule type" value="Genomic_DNA"/>
</dbReference>
<proteinExistence type="predicted"/>
<dbReference type="AlphaFoldDB" id="E2A0R9"/>
<reference evidence="2 3" key="1">
    <citation type="journal article" date="2010" name="Science">
        <title>Genomic comparison of the ants Camponotus floridanus and Harpegnathos saltator.</title>
        <authorList>
            <person name="Bonasio R."/>
            <person name="Zhang G."/>
            <person name="Ye C."/>
            <person name="Mutti N.S."/>
            <person name="Fang X."/>
            <person name="Qin N."/>
            <person name="Donahue G."/>
            <person name="Yang P."/>
            <person name="Li Q."/>
            <person name="Li C."/>
            <person name="Zhang P."/>
            <person name="Huang Z."/>
            <person name="Berger S.L."/>
            <person name="Reinberg D."/>
            <person name="Wang J."/>
            <person name="Liebig J."/>
        </authorList>
    </citation>
    <scope>NUCLEOTIDE SEQUENCE [LARGE SCALE GENOMIC DNA]</scope>
    <source>
        <strain evidence="3">C129</strain>
    </source>
</reference>
<dbReference type="FunCoup" id="E2A0R9">
    <property type="interactions" value="122"/>
</dbReference>
<keyword evidence="3" id="KW-1185">Reference proteome</keyword>
<name>E2A0R9_CAMFO</name>
<feature type="compositionally biased region" description="Polar residues" evidence="1">
    <location>
        <begin position="480"/>
        <end position="500"/>
    </location>
</feature>
<dbReference type="PANTHER" id="PTHR24149:SF14">
    <property type="entry name" value="ANKYRIN REPEAT DOMAIN 12"/>
    <property type="match status" value="1"/>
</dbReference>
<feature type="compositionally biased region" description="Polar residues" evidence="1">
    <location>
        <begin position="420"/>
        <end position="436"/>
    </location>
</feature>
<feature type="compositionally biased region" description="Polar residues" evidence="1">
    <location>
        <begin position="33"/>
        <end position="49"/>
    </location>
</feature>
<feature type="compositionally biased region" description="Polar residues" evidence="1">
    <location>
        <begin position="261"/>
        <end position="271"/>
    </location>
</feature>
<feature type="compositionally biased region" description="Polar residues" evidence="1">
    <location>
        <begin position="448"/>
        <end position="464"/>
    </location>
</feature>
<feature type="compositionally biased region" description="Low complexity" evidence="1">
    <location>
        <begin position="557"/>
        <end position="571"/>
    </location>
</feature>
<dbReference type="InParanoid" id="E2A0R9"/>
<protein>
    <submittedName>
        <fullName evidence="2">Ankyrin repeat domain-containing protein 12</fullName>
    </submittedName>
</protein>
<dbReference type="PANTHER" id="PTHR24149">
    <property type="entry name" value="ANKYRIN REPEAT DOMAIN-CONTAINING PROTEIN 12"/>
    <property type="match status" value="1"/>
</dbReference>
<evidence type="ECO:0000313" key="2">
    <source>
        <dbReference type="EMBL" id="EFN72972.1"/>
    </source>
</evidence>
<feature type="compositionally biased region" description="Low complexity" evidence="1">
    <location>
        <begin position="437"/>
        <end position="447"/>
    </location>
</feature>
<feature type="compositionally biased region" description="Low complexity" evidence="1">
    <location>
        <begin position="277"/>
        <end position="288"/>
    </location>
</feature>
<dbReference type="OMA" id="HQFDQET"/>
<feature type="compositionally biased region" description="Polar residues" evidence="1">
    <location>
        <begin position="374"/>
        <end position="390"/>
    </location>
</feature>
<feature type="compositionally biased region" description="Polar residues" evidence="1">
    <location>
        <begin position="67"/>
        <end position="84"/>
    </location>
</feature>
<feature type="compositionally biased region" description="Low complexity" evidence="1">
    <location>
        <begin position="85"/>
        <end position="107"/>
    </location>
</feature>
<dbReference type="Proteomes" id="UP000000311">
    <property type="component" value="Unassembled WGS sequence"/>
</dbReference>
<feature type="compositionally biased region" description="Basic and acidic residues" evidence="1">
    <location>
        <begin position="218"/>
        <end position="227"/>
    </location>
</feature>
<dbReference type="STRING" id="104421.E2A0R9"/>
<feature type="region of interest" description="Disordered" evidence="1">
    <location>
        <begin position="33"/>
        <end position="571"/>
    </location>
</feature>
<gene>
    <name evidence="2" type="ORF">EAG_11264</name>
</gene>
<dbReference type="InterPro" id="IPR053210">
    <property type="entry name" value="ANKRD12"/>
</dbReference>
<evidence type="ECO:0000256" key="1">
    <source>
        <dbReference type="SAM" id="MobiDB-lite"/>
    </source>
</evidence>
<feature type="compositionally biased region" description="Basic and acidic residues" evidence="1">
    <location>
        <begin position="501"/>
        <end position="518"/>
    </location>
</feature>
<feature type="compositionally biased region" description="Polar residues" evidence="1">
    <location>
        <begin position="289"/>
        <end position="299"/>
    </location>
</feature>
<dbReference type="GO" id="GO:0005654">
    <property type="term" value="C:nucleoplasm"/>
    <property type="evidence" value="ECO:0007669"/>
    <property type="project" value="TreeGrafter"/>
</dbReference>
<feature type="compositionally biased region" description="Polar residues" evidence="1">
    <location>
        <begin position="332"/>
        <end position="354"/>
    </location>
</feature>
<evidence type="ECO:0000313" key="3">
    <source>
        <dbReference type="Proteomes" id="UP000000311"/>
    </source>
</evidence>
<feature type="compositionally biased region" description="Polar residues" evidence="1">
    <location>
        <begin position="519"/>
        <end position="537"/>
    </location>
</feature>
<feature type="compositionally biased region" description="Basic and acidic residues" evidence="1">
    <location>
        <begin position="391"/>
        <end position="409"/>
    </location>
</feature>
<organism evidence="3">
    <name type="scientific">Camponotus floridanus</name>
    <name type="common">Florida carpenter ant</name>
    <dbReference type="NCBI Taxonomy" id="104421"/>
    <lineage>
        <taxon>Eukaryota</taxon>
        <taxon>Metazoa</taxon>
        <taxon>Ecdysozoa</taxon>
        <taxon>Arthropoda</taxon>
        <taxon>Hexapoda</taxon>
        <taxon>Insecta</taxon>
        <taxon>Pterygota</taxon>
        <taxon>Neoptera</taxon>
        <taxon>Endopterygota</taxon>
        <taxon>Hymenoptera</taxon>
        <taxon>Apocrita</taxon>
        <taxon>Aculeata</taxon>
        <taxon>Formicoidea</taxon>
        <taxon>Formicidae</taxon>
        <taxon>Formicinae</taxon>
        <taxon>Camponotus</taxon>
    </lineage>
</organism>
<feature type="compositionally biased region" description="Polar residues" evidence="1">
    <location>
        <begin position="228"/>
        <end position="241"/>
    </location>
</feature>
<feature type="compositionally biased region" description="Polar residues" evidence="1">
    <location>
        <begin position="154"/>
        <end position="197"/>
    </location>
</feature>
<sequence>MPAGGNSRFRGYPARMSERQQLALLLQMTSQEMVSVDRSGTGQSGSSPRVTLRLNQVRGARDEKKGASNSRQGIMSTQGQSSMETSAKTPANTSSTSANAVSGTSTSGNAPSTDSGDIYEFKSSKEPTPVRGASSSPNPNPDKDKDGGGKSSNGQNNHSSDNNASTASGSSISANEAITTPLTSDEVSTASMSPSSKRTFESDNAEEQDEENRRKKRKDSENVKETAKNNTLGRQNINRNAVSAGEKCVKSGKQGSGVTSGKGSQNTSSINADRKSPSTSSMASSPKPLNTSNSTNVKTSIPALESDGEEDRSKCSDSNIAPKVPPLKIVIPQSTASEQEQGNRNGKNIANRSHQLPYVVASSNSNDSTEKDQNQSASGTTSPTESGTNTKGEDKKDFATTLHGEERSTHHQRVLRSSHRTGNGSNGSTASKETAPSSGNGNYSNSSPLPINTSMDRSNNSSPQQRHHSPTPEIIGSDVNKATSSESTNVGTVSKSNTTVEKLDKNMDGTGKNQKDNSTENLENISVTTSSTMSNAGTPAPTVELHPRKRKMKPNKEAQQAAATAAASEAAEAINTGPEIHPHDQPITNCYQLYLNIRKQIERRRKSLFPVQPKPPQGFKDYLMNRCTYVLASNAKEPNVNPPAGLHGAMKDLYIEQEKERYRLRMQHVVEKEKLVLSVEQEILRVHGRAARALANQSLPFSVCTILKDEEVYNVITPEQEEKDRNARSRYNGRLFLSWLQDVDDKWEKIKEGMLLRHHNEAESLHAVQQMHWEWKLKEVGLCESKVTPQIEDVHVPMVHVSDDFDLLPA</sequence>
<feature type="compositionally biased region" description="Basic residues" evidence="1">
    <location>
        <begin position="410"/>
        <end position="419"/>
    </location>
</feature>
<accession>E2A0R9</accession>